<evidence type="ECO:0000313" key="24">
    <source>
        <dbReference type="Proteomes" id="UP000694397"/>
    </source>
</evidence>
<evidence type="ECO:0000256" key="20">
    <source>
        <dbReference type="SAM" id="MobiDB-lite"/>
    </source>
</evidence>
<evidence type="ECO:0000256" key="6">
    <source>
        <dbReference type="ARBA" id="ARBA00022553"/>
    </source>
</evidence>
<dbReference type="Pfam" id="PF17787">
    <property type="entry name" value="PH_14"/>
    <property type="match status" value="1"/>
</dbReference>
<dbReference type="SMART" id="SM00149">
    <property type="entry name" value="PLCYc"/>
    <property type="match status" value="1"/>
</dbReference>
<dbReference type="GO" id="GO:0005516">
    <property type="term" value="F:calmodulin binding"/>
    <property type="evidence" value="ECO:0007669"/>
    <property type="project" value="TreeGrafter"/>
</dbReference>
<reference evidence="23 24" key="1">
    <citation type="submission" date="2019-04" db="EMBL/GenBank/DDBJ databases">
        <authorList>
            <consortium name="Wellcome Sanger Institute Data Sharing"/>
        </authorList>
    </citation>
    <scope>NUCLEOTIDE SEQUENCE [LARGE SCALE GENOMIC DNA]</scope>
</reference>
<dbReference type="SUPFAM" id="SSF47473">
    <property type="entry name" value="EF-hand"/>
    <property type="match status" value="1"/>
</dbReference>
<evidence type="ECO:0000256" key="7">
    <source>
        <dbReference type="ARBA" id="ARBA00022801"/>
    </source>
</evidence>
<evidence type="ECO:0000256" key="3">
    <source>
        <dbReference type="ARBA" id="ARBA00004496"/>
    </source>
</evidence>
<dbReference type="PROSITE" id="PS50007">
    <property type="entry name" value="PIPLC_X_DOMAIN"/>
    <property type="match status" value="1"/>
</dbReference>
<dbReference type="Gene3D" id="1.20.1230.10">
    <property type="entry name" value="Phospholipase C beta, distal C-terminal domain"/>
    <property type="match status" value="1"/>
</dbReference>
<dbReference type="CDD" id="cd08591">
    <property type="entry name" value="PI-PLCc_beta"/>
    <property type="match status" value="1"/>
</dbReference>
<comment type="subcellular location">
    <subcellularLocation>
        <location evidence="3">Cytoplasm</location>
    </subcellularLocation>
    <subcellularLocation>
        <location evidence="2">Membrane</location>
    </subcellularLocation>
    <subcellularLocation>
        <location evidence="1">Nucleus</location>
    </subcellularLocation>
</comment>
<keyword evidence="17" id="KW-0479">Metal-binding</keyword>
<feature type="compositionally biased region" description="Acidic residues" evidence="20">
    <location>
        <begin position="475"/>
        <end position="487"/>
    </location>
</feature>
<reference evidence="23" key="3">
    <citation type="submission" date="2025-09" db="UniProtKB">
        <authorList>
            <consortium name="Ensembl"/>
        </authorList>
    </citation>
    <scope>IDENTIFICATION</scope>
</reference>
<keyword evidence="10 18" id="KW-0443">Lipid metabolism</keyword>
<feature type="binding site" evidence="17">
    <location>
        <position position="381"/>
    </location>
    <ligand>
        <name>Ca(2+)</name>
        <dbReference type="ChEBI" id="CHEBI:29108"/>
    </ligand>
</feature>
<dbReference type="InterPro" id="IPR001192">
    <property type="entry name" value="PI-PLC_fam"/>
</dbReference>
<dbReference type="CDD" id="cd00275">
    <property type="entry name" value="C2_PLC_like"/>
    <property type="match status" value="1"/>
</dbReference>
<dbReference type="InterPro" id="IPR017946">
    <property type="entry name" value="PLC-like_Pdiesterase_TIM-brl"/>
</dbReference>
<keyword evidence="9 18" id="KW-0442">Lipid degradation</keyword>
<dbReference type="GO" id="GO:0004435">
    <property type="term" value="F:phosphatidylinositol-4,5-bisphosphate phospholipase C activity"/>
    <property type="evidence" value="ECO:0007669"/>
    <property type="project" value="UniProtKB-EC"/>
</dbReference>
<evidence type="ECO:0000256" key="1">
    <source>
        <dbReference type="ARBA" id="ARBA00004123"/>
    </source>
</evidence>
<evidence type="ECO:0000256" key="4">
    <source>
        <dbReference type="ARBA" id="ARBA00012368"/>
    </source>
</evidence>
<evidence type="ECO:0000256" key="2">
    <source>
        <dbReference type="ARBA" id="ARBA00004370"/>
    </source>
</evidence>
<dbReference type="InterPro" id="IPR042531">
    <property type="entry name" value="PLC-beta_C_sf"/>
</dbReference>
<dbReference type="InterPro" id="IPR001711">
    <property type="entry name" value="PLipase_C_Pinositol-sp_Y"/>
</dbReference>
<dbReference type="CDD" id="cd13361">
    <property type="entry name" value="PH_PLC_beta"/>
    <property type="match status" value="1"/>
</dbReference>
<gene>
    <name evidence="23" type="primary">PLCB1</name>
</gene>
<keyword evidence="8 17" id="KW-0106">Calcium</keyword>
<keyword evidence="7 18" id="KW-0378">Hydrolase</keyword>
<dbReference type="GO" id="GO:0016020">
    <property type="term" value="C:membrane"/>
    <property type="evidence" value="ECO:0007669"/>
    <property type="project" value="UniProtKB-SubCell"/>
</dbReference>
<dbReference type="PRINTS" id="PR00390">
    <property type="entry name" value="PHPHLIPASEC"/>
</dbReference>
<dbReference type="PROSITE" id="PS50004">
    <property type="entry name" value="C2"/>
    <property type="match status" value="1"/>
</dbReference>
<comment type="catalytic activity">
    <reaction evidence="15">
        <text>a 1,2-diacyl-sn-glycero-3-phospho-(1D-myo-inositol) + H2O = 1D-myo-inositol 1-phosphate + a 1,2-diacyl-sn-glycerol + H(+)</text>
        <dbReference type="Rhea" id="RHEA:43484"/>
        <dbReference type="ChEBI" id="CHEBI:15377"/>
        <dbReference type="ChEBI" id="CHEBI:15378"/>
        <dbReference type="ChEBI" id="CHEBI:17815"/>
        <dbReference type="ChEBI" id="CHEBI:57880"/>
        <dbReference type="ChEBI" id="CHEBI:58433"/>
    </reaction>
    <physiologicalReaction direction="left-to-right" evidence="15">
        <dbReference type="Rhea" id="RHEA:43485"/>
    </physiologicalReaction>
</comment>
<keyword evidence="13" id="KW-0539">Nucleus</keyword>
<dbReference type="Gene3D" id="2.30.29.240">
    <property type="match status" value="1"/>
</dbReference>
<evidence type="ECO:0000256" key="10">
    <source>
        <dbReference type="ARBA" id="ARBA00023098"/>
    </source>
</evidence>
<evidence type="ECO:0000256" key="12">
    <source>
        <dbReference type="ARBA" id="ARBA00023224"/>
    </source>
</evidence>
<keyword evidence="5" id="KW-0963">Cytoplasm</keyword>
<dbReference type="Gene3D" id="2.60.40.150">
    <property type="entry name" value="C2 domain"/>
    <property type="match status" value="1"/>
</dbReference>
<feature type="binding site" evidence="17">
    <location>
        <position position="330"/>
    </location>
    <ligand>
        <name>Ca(2+)</name>
        <dbReference type="ChEBI" id="CHEBI:29108"/>
    </ligand>
</feature>
<dbReference type="GO" id="GO:0048015">
    <property type="term" value="P:phosphatidylinositol-mediated signaling"/>
    <property type="evidence" value="ECO:0007669"/>
    <property type="project" value="TreeGrafter"/>
</dbReference>
<dbReference type="SMART" id="SM00239">
    <property type="entry name" value="C2"/>
    <property type="match status" value="1"/>
</dbReference>
<dbReference type="InterPro" id="IPR015359">
    <property type="entry name" value="PLC_EF-hand-like"/>
</dbReference>
<proteinExistence type="predicted"/>
<dbReference type="GO" id="GO:0046488">
    <property type="term" value="P:phosphatidylinositol metabolic process"/>
    <property type="evidence" value="ECO:0007669"/>
    <property type="project" value="TreeGrafter"/>
</dbReference>
<feature type="active site" evidence="16">
    <location>
        <position position="347"/>
    </location>
</feature>
<keyword evidence="24" id="KW-1185">Reference proteome</keyword>
<dbReference type="GeneTree" id="ENSGT00940000155428"/>
<feature type="domain" description="PI-PLC Y-box" evidence="22">
    <location>
        <begin position="509"/>
        <end position="625"/>
    </location>
</feature>
<feature type="binding site" evidence="17">
    <location>
        <position position="332"/>
    </location>
    <ligand>
        <name>Ca(2+)</name>
        <dbReference type="ChEBI" id="CHEBI:29108"/>
    </ligand>
</feature>
<comment type="catalytic activity">
    <reaction evidence="14">
        <text>a 1,2-diacyl-sn-glycero-3-phospho-(1D-myo-inositol-4,5-bisphosphate) + H2O = 1D-myo-inositol 1,4,5-trisphosphate + a 1,2-diacyl-sn-glycerol + H(+)</text>
        <dbReference type="Rhea" id="RHEA:33179"/>
        <dbReference type="ChEBI" id="CHEBI:15377"/>
        <dbReference type="ChEBI" id="CHEBI:15378"/>
        <dbReference type="ChEBI" id="CHEBI:17815"/>
        <dbReference type="ChEBI" id="CHEBI:58456"/>
        <dbReference type="ChEBI" id="CHEBI:203600"/>
        <dbReference type="EC" id="3.1.4.11"/>
    </reaction>
    <physiologicalReaction direction="left-to-right" evidence="14">
        <dbReference type="Rhea" id="RHEA:33180"/>
    </physiologicalReaction>
</comment>
<dbReference type="Pfam" id="PF00168">
    <property type="entry name" value="C2"/>
    <property type="match status" value="1"/>
</dbReference>
<dbReference type="FunFam" id="2.60.40.150:FF:000008">
    <property type="entry name" value="1-phosphatidylinositol 4,5-bisphosphate phosphodiesterase"/>
    <property type="match status" value="1"/>
</dbReference>
<comment type="cofactor">
    <cofactor evidence="17">
        <name>Ca(2+)</name>
        <dbReference type="ChEBI" id="CHEBI:29108"/>
    </cofactor>
    <text evidence="17">Binds 1 Ca(2+) ion per subunit.</text>
</comment>
<dbReference type="InterPro" id="IPR016280">
    <property type="entry name" value="PLC-beta"/>
</dbReference>
<dbReference type="GO" id="GO:0016607">
    <property type="term" value="C:nuclear speck"/>
    <property type="evidence" value="ECO:0007669"/>
    <property type="project" value="TreeGrafter"/>
</dbReference>
<dbReference type="SUPFAM" id="SSF69989">
    <property type="entry name" value="C-terminal domain of PLC-beta"/>
    <property type="match status" value="1"/>
</dbReference>
<evidence type="ECO:0000256" key="9">
    <source>
        <dbReference type="ARBA" id="ARBA00022963"/>
    </source>
</evidence>
<protein>
    <recommendedName>
        <fullName evidence="4 18">Phosphoinositide phospholipase C</fullName>
        <ecNumber evidence="4 18">3.1.4.11</ecNumber>
    </recommendedName>
</protein>
<dbReference type="SUPFAM" id="SSF50729">
    <property type="entry name" value="PH domain-like"/>
    <property type="match status" value="1"/>
</dbReference>
<dbReference type="InterPro" id="IPR011992">
    <property type="entry name" value="EF-hand-dom_pair"/>
</dbReference>
<dbReference type="Pfam" id="PF00388">
    <property type="entry name" value="PI-PLC-X"/>
    <property type="match status" value="1"/>
</dbReference>
<feature type="compositionally biased region" description="Polar residues" evidence="20">
    <location>
        <begin position="454"/>
        <end position="463"/>
    </location>
</feature>
<dbReference type="SUPFAM" id="SSF49562">
    <property type="entry name" value="C2 domain (Calcium/lipid-binding domain, CaLB)"/>
    <property type="match status" value="1"/>
</dbReference>
<evidence type="ECO:0000256" key="13">
    <source>
        <dbReference type="ARBA" id="ARBA00023242"/>
    </source>
</evidence>
<name>A0A8C9WAF6_SCLFO</name>
<dbReference type="GO" id="GO:0005737">
    <property type="term" value="C:cytoplasm"/>
    <property type="evidence" value="ECO:0007669"/>
    <property type="project" value="UniProtKB-SubCell"/>
</dbReference>
<organism evidence="23 24">
    <name type="scientific">Scleropages formosus</name>
    <name type="common">Asian bonytongue</name>
    <name type="synonym">Osteoglossum formosum</name>
    <dbReference type="NCBI Taxonomy" id="113540"/>
    <lineage>
        <taxon>Eukaryota</taxon>
        <taxon>Metazoa</taxon>
        <taxon>Chordata</taxon>
        <taxon>Craniata</taxon>
        <taxon>Vertebrata</taxon>
        <taxon>Euteleostomi</taxon>
        <taxon>Actinopterygii</taxon>
        <taxon>Neopterygii</taxon>
        <taxon>Teleostei</taxon>
        <taxon>Osteoglossocephala</taxon>
        <taxon>Osteoglossomorpha</taxon>
        <taxon>Osteoglossiformes</taxon>
        <taxon>Osteoglossidae</taxon>
        <taxon>Scleropages</taxon>
    </lineage>
</organism>
<evidence type="ECO:0000256" key="5">
    <source>
        <dbReference type="ARBA" id="ARBA00022490"/>
    </source>
</evidence>
<evidence type="ECO:0000256" key="18">
    <source>
        <dbReference type="RuleBase" id="RU361133"/>
    </source>
</evidence>
<feature type="region of interest" description="Disordered" evidence="20">
    <location>
        <begin position="435"/>
        <end position="499"/>
    </location>
</feature>
<feature type="domain" description="C2" evidence="21">
    <location>
        <begin position="625"/>
        <end position="755"/>
    </location>
</feature>
<feature type="coiled-coil region" evidence="19">
    <location>
        <begin position="851"/>
        <end position="881"/>
    </location>
</feature>
<evidence type="ECO:0000259" key="22">
    <source>
        <dbReference type="PROSITE" id="PS50008"/>
    </source>
</evidence>
<feature type="compositionally biased region" description="Basic and acidic residues" evidence="20">
    <location>
        <begin position="442"/>
        <end position="452"/>
    </location>
</feature>
<dbReference type="InterPro" id="IPR000008">
    <property type="entry name" value="C2_dom"/>
</dbReference>
<dbReference type="FunFam" id="1.10.238.10:FF:000048">
    <property type="entry name" value="1-phosphatidylinositol 4,5-bisphosphate phosphodiesterase"/>
    <property type="match status" value="1"/>
</dbReference>
<evidence type="ECO:0000259" key="21">
    <source>
        <dbReference type="PROSITE" id="PS50004"/>
    </source>
</evidence>
<keyword evidence="6" id="KW-0597">Phosphoprotein</keyword>
<dbReference type="InterPro" id="IPR037862">
    <property type="entry name" value="PLC-beta_PH"/>
</dbReference>
<dbReference type="Pfam" id="PF09279">
    <property type="entry name" value="EF-hand_like"/>
    <property type="match status" value="1"/>
</dbReference>
<dbReference type="PANTHER" id="PTHR10336:SF12">
    <property type="entry name" value="1-PHOSPHATIDYLINOSITOL 4,5-BISPHOSPHATE PHOSPHODIESTERASE BETA-1"/>
    <property type="match status" value="1"/>
</dbReference>
<dbReference type="PROSITE" id="PS50008">
    <property type="entry name" value="PIPLC_Y_DOMAIN"/>
    <property type="match status" value="1"/>
</dbReference>
<reference evidence="23" key="2">
    <citation type="submission" date="2025-08" db="UniProtKB">
        <authorList>
            <consortium name="Ensembl"/>
        </authorList>
    </citation>
    <scope>IDENTIFICATION</scope>
</reference>
<dbReference type="GO" id="GO:0007186">
    <property type="term" value="P:G protein-coupled receptor signaling pathway"/>
    <property type="evidence" value="ECO:0007669"/>
    <property type="project" value="TreeGrafter"/>
</dbReference>
<dbReference type="SUPFAM" id="SSF51695">
    <property type="entry name" value="PLC-like phosphodiesterases"/>
    <property type="match status" value="1"/>
</dbReference>
<accession>A0A8C9WAF6</accession>
<keyword evidence="12" id="KW-0807">Transducer</keyword>
<sequence length="918" mass="103996">MAGAQPGVHALQLKPVSVPESLRKGSKFMKWDDDSTAVTPVTLRVDPQGYFLYWIDQNKVSDAYTPSLIEKGGTKTSVDINKDAKLRELLDMGNMVGRIENKMLTVVSGPDMVNITYLNFMAFQEDVAKVPFICLVSRLKVCPWLGIRYILIQLLICFNAFSLISLTFCLLQNDLIPKEDFTLELYKIFLSNICPRPEIDTIFSEIGAKSRPYLTVEQLTDFINNKQRDPRLNEILYPPLKTEQVELLIEKYEPNVRQISVEGFTRYLSGDENSVVPPEKLDQNEDMALPLSHYFINSSHNTYLSAGQLAGNSSVEMYRQVLLSGCRCVELDCWKGRATDEEPVITHGFTMTTEISFKEVIEAIAECAFKTSPYPVILSFENHVDSPKQQAKMAEYCRSIFGDALLTEPLEKYPLEPGMPLPSPQELMGKILIKNKKNSPKSPEDNTKKKLSDQACSTLTDSSGVLEPSPNPGEVEAESEDEEDDDDDGKKSSMDEGTAGSEAFATEEMSNLVNYIQPVKFHSFEASKKVGRSYQMSSFVETKGLEQLTKSPVEFVEYNKLQLSRIYPKGTRVDSSNYMPQVFWNAGCQLVALNFQTIDLPMQLNLGMYEYNGKSGYRLKPEFMRRPDKHFDPFTENTVDGIVANTLSVKIISGQFLSDKKVGTYVEIEMFGLPVDTRRKAFRTKTSQGNAVNPVWEEEAITFKKVVLPTLASLRIAVFEEGGKFIGHRIIPVSAIRPGYRYIGLRNEKNQALTLPALFVYVEVKDYVPDTFADVIEALSNPIRYVNLMEQRAKQLAALTLEEEEEVDCKEVNLQTLSGPVPESSERLTCSYVTVHIGVALVPTEVAAQTVEELKQQKAFVKEQRKQYKEMKELMKKHNKKTTDMIKEHSARYNEFHNDYLRRRAILQKSVKRDGKKR</sequence>
<dbReference type="InterPro" id="IPR035892">
    <property type="entry name" value="C2_domain_sf"/>
</dbReference>
<dbReference type="GO" id="GO:0016042">
    <property type="term" value="P:lipid catabolic process"/>
    <property type="evidence" value="ECO:0007669"/>
    <property type="project" value="UniProtKB-KW"/>
</dbReference>
<keyword evidence="19" id="KW-0175">Coiled coil</keyword>
<dbReference type="SMART" id="SM00148">
    <property type="entry name" value="PLCXc"/>
    <property type="match status" value="1"/>
</dbReference>
<dbReference type="Proteomes" id="UP000694397">
    <property type="component" value="Chromosome 1"/>
</dbReference>
<dbReference type="FunFam" id="2.30.29.240:FF:000011">
    <property type="entry name" value="1-phosphatidylinositol 4,5-bisphosphate phosphodiesterase"/>
    <property type="match status" value="1"/>
</dbReference>
<evidence type="ECO:0000256" key="17">
    <source>
        <dbReference type="PIRSR" id="PIRSR000956-2"/>
    </source>
</evidence>
<evidence type="ECO:0000256" key="19">
    <source>
        <dbReference type="SAM" id="Coils"/>
    </source>
</evidence>
<evidence type="ECO:0000256" key="16">
    <source>
        <dbReference type="PIRSR" id="PIRSR000956-1"/>
    </source>
</evidence>
<dbReference type="PIRSF" id="PIRSF000956">
    <property type="entry name" value="PLC-beta"/>
    <property type="match status" value="1"/>
</dbReference>
<evidence type="ECO:0000256" key="11">
    <source>
        <dbReference type="ARBA" id="ARBA00023136"/>
    </source>
</evidence>
<dbReference type="Gene3D" id="3.20.20.190">
    <property type="entry name" value="Phosphatidylinositol (PI) phosphodiesterase"/>
    <property type="match status" value="1"/>
</dbReference>
<dbReference type="Pfam" id="PF08703">
    <property type="entry name" value="PLC-beta_C"/>
    <property type="match status" value="1"/>
</dbReference>
<dbReference type="Ensembl" id="ENSSFOT00015063550.1">
    <property type="protein sequence ID" value="ENSSFOP00015071019.1"/>
    <property type="gene ID" value="ENSSFOG00015008271.2"/>
</dbReference>
<dbReference type="PANTHER" id="PTHR10336">
    <property type="entry name" value="PHOSPHOINOSITIDE-SPECIFIC PHOSPHOLIPASE C FAMILY PROTEIN"/>
    <property type="match status" value="1"/>
</dbReference>
<dbReference type="GO" id="GO:0051209">
    <property type="term" value="P:release of sequestered calcium ion into cytosol"/>
    <property type="evidence" value="ECO:0007669"/>
    <property type="project" value="TreeGrafter"/>
</dbReference>
<feature type="binding site" evidence="17">
    <location>
        <position position="301"/>
    </location>
    <ligand>
        <name>Ca(2+)</name>
        <dbReference type="ChEBI" id="CHEBI:29108"/>
    </ligand>
</feature>
<evidence type="ECO:0000256" key="15">
    <source>
        <dbReference type="ARBA" id="ARBA00023726"/>
    </source>
</evidence>
<dbReference type="InterPro" id="IPR014815">
    <property type="entry name" value="PLC-beta_C"/>
</dbReference>
<dbReference type="GO" id="GO:0007613">
    <property type="term" value="P:memory"/>
    <property type="evidence" value="ECO:0007669"/>
    <property type="project" value="TreeGrafter"/>
</dbReference>
<dbReference type="OrthoDB" id="269822at2759"/>
<dbReference type="EC" id="3.1.4.11" evidence="4 18"/>
<dbReference type="AlphaFoldDB" id="A0A8C9WAF6"/>
<feature type="active site" evidence="16">
    <location>
        <position position="300"/>
    </location>
</feature>
<dbReference type="InterPro" id="IPR000909">
    <property type="entry name" value="PLipase_C_PInositol-sp_X_dom"/>
</dbReference>
<keyword evidence="11" id="KW-0472">Membrane</keyword>
<evidence type="ECO:0000256" key="8">
    <source>
        <dbReference type="ARBA" id="ARBA00022837"/>
    </source>
</evidence>
<evidence type="ECO:0000256" key="14">
    <source>
        <dbReference type="ARBA" id="ARBA00023674"/>
    </source>
</evidence>
<dbReference type="GO" id="GO:0005509">
    <property type="term" value="F:calcium ion binding"/>
    <property type="evidence" value="ECO:0007669"/>
    <property type="project" value="InterPro"/>
</dbReference>
<evidence type="ECO:0000313" key="23">
    <source>
        <dbReference type="Ensembl" id="ENSSFOP00015071019.1"/>
    </source>
</evidence>
<dbReference type="Gene3D" id="1.10.238.10">
    <property type="entry name" value="EF-hand"/>
    <property type="match status" value="1"/>
</dbReference>
<dbReference type="Pfam" id="PF00387">
    <property type="entry name" value="PI-PLC-Y"/>
    <property type="match status" value="1"/>
</dbReference>